<reference evidence="2 3" key="1">
    <citation type="submission" date="2014-04" db="EMBL/GenBank/DDBJ databases">
        <authorList>
            <consortium name="DOE Joint Genome Institute"/>
            <person name="Kuo A."/>
            <person name="Kohler A."/>
            <person name="Costa M.D."/>
            <person name="Nagy L.G."/>
            <person name="Floudas D."/>
            <person name="Copeland A."/>
            <person name="Barry K.W."/>
            <person name="Cichocki N."/>
            <person name="Veneault-Fourrey C."/>
            <person name="LaButti K."/>
            <person name="Lindquist E.A."/>
            <person name="Lipzen A."/>
            <person name="Lundell T."/>
            <person name="Morin E."/>
            <person name="Murat C."/>
            <person name="Sun H."/>
            <person name="Tunlid A."/>
            <person name="Henrissat B."/>
            <person name="Grigoriev I.V."/>
            <person name="Hibbett D.S."/>
            <person name="Martin F."/>
            <person name="Nordberg H.P."/>
            <person name="Cantor M.N."/>
            <person name="Hua S.X."/>
        </authorList>
    </citation>
    <scope>NUCLEOTIDE SEQUENCE [LARGE SCALE GENOMIC DNA]</scope>
    <source>
        <strain evidence="2 3">Marx 270</strain>
    </source>
</reference>
<dbReference type="AlphaFoldDB" id="A0A0C3NLG0"/>
<evidence type="ECO:0000256" key="1">
    <source>
        <dbReference type="SAM" id="MobiDB-lite"/>
    </source>
</evidence>
<dbReference type="EMBL" id="KN831986">
    <property type="protein sequence ID" value="KIO01790.1"/>
    <property type="molecule type" value="Genomic_DNA"/>
</dbReference>
<proteinExistence type="predicted"/>
<name>A0A0C3NLG0_PISTI</name>
<evidence type="ECO:0000313" key="2">
    <source>
        <dbReference type="EMBL" id="KIO01790.1"/>
    </source>
</evidence>
<dbReference type="InParanoid" id="A0A0C3NLG0"/>
<reference evidence="3" key="2">
    <citation type="submission" date="2015-01" db="EMBL/GenBank/DDBJ databases">
        <title>Evolutionary Origins and Diversification of the Mycorrhizal Mutualists.</title>
        <authorList>
            <consortium name="DOE Joint Genome Institute"/>
            <consortium name="Mycorrhizal Genomics Consortium"/>
            <person name="Kohler A."/>
            <person name="Kuo A."/>
            <person name="Nagy L.G."/>
            <person name="Floudas D."/>
            <person name="Copeland A."/>
            <person name="Barry K.W."/>
            <person name="Cichocki N."/>
            <person name="Veneault-Fourrey C."/>
            <person name="LaButti K."/>
            <person name="Lindquist E.A."/>
            <person name="Lipzen A."/>
            <person name="Lundell T."/>
            <person name="Morin E."/>
            <person name="Murat C."/>
            <person name="Riley R."/>
            <person name="Ohm R."/>
            <person name="Sun H."/>
            <person name="Tunlid A."/>
            <person name="Henrissat B."/>
            <person name="Grigoriev I.V."/>
            <person name="Hibbett D.S."/>
            <person name="Martin F."/>
        </authorList>
    </citation>
    <scope>NUCLEOTIDE SEQUENCE [LARGE SCALE GENOMIC DNA]</scope>
    <source>
        <strain evidence="3">Marx 270</strain>
    </source>
</reference>
<feature type="compositionally biased region" description="Basic and acidic residues" evidence="1">
    <location>
        <begin position="8"/>
        <end position="23"/>
    </location>
</feature>
<organism evidence="2 3">
    <name type="scientific">Pisolithus tinctorius Marx 270</name>
    <dbReference type="NCBI Taxonomy" id="870435"/>
    <lineage>
        <taxon>Eukaryota</taxon>
        <taxon>Fungi</taxon>
        <taxon>Dikarya</taxon>
        <taxon>Basidiomycota</taxon>
        <taxon>Agaricomycotina</taxon>
        <taxon>Agaricomycetes</taxon>
        <taxon>Agaricomycetidae</taxon>
        <taxon>Boletales</taxon>
        <taxon>Sclerodermatineae</taxon>
        <taxon>Pisolithaceae</taxon>
        <taxon>Pisolithus</taxon>
    </lineage>
</organism>
<gene>
    <name evidence="2" type="ORF">M404DRAFT_725667</name>
</gene>
<dbReference type="Proteomes" id="UP000054217">
    <property type="component" value="Unassembled WGS sequence"/>
</dbReference>
<keyword evidence="3" id="KW-1185">Reference proteome</keyword>
<protein>
    <submittedName>
        <fullName evidence="2">Uncharacterized protein</fullName>
    </submittedName>
</protein>
<sequence>MRRQVRRSLRDNEQRFPNTDKWHHGAKGNRLSTDAVKTAYRFISSADGPINTMGILSCDTQMSKLFTKELTAPCYQEASSKSLMQLLSFRAWLHHFPEQTYSQLRVGRGKARPLNNGDASEIVQNF</sequence>
<feature type="region of interest" description="Disordered" evidence="1">
    <location>
        <begin position="1"/>
        <end position="29"/>
    </location>
</feature>
<evidence type="ECO:0000313" key="3">
    <source>
        <dbReference type="Proteomes" id="UP000054217"/>
    </source>
</evidence>
<dbReference type="HOGENOM" id="CLU_1982475_0_0_1"/>
<accession>A0A0C3NLG0</accession>